<keyword evidence="6 8" id="KW-1133">Transmembrane helix</keyword>
<dbReference type="CDD" id="cd06261">
    <property type="entry name" value="TM_PBP2"/>
    <property type="match status" value="2"/>
</dbReference>
<keyword evidence="4" id="KW-0997">Cell inner membrane</keyword>
<evidence type="ECO:0000256" key="4">
    <source>
        <dbReference type="ARBA" id="ARBA00022519"/>
    </source>
</evidence>
<feature type="domain" description="ABC transmembrane type-1" evidence="10">
    <location>
        <begin position="325"/>
        <end position="515"/>
    </location>
</feature>
<evidence type="ECO:0000313" key="12">
    <source>
        <dbReference type="Proteomes" id="UP000460435"/>
    </source>
</evidence>
<dbReference type="PANTHER" id="PTHR43357:SF3">
    <property type="entry name" value="FE(3+)-TRANSPORT SYSTEM PERMEASE PROTEIN FBPB 2"/>
    <property type="match status" value="1"/>
</dbReference>
<reference evidence="11 12" key="1">
    <citation type="submission" date="2019-11" db="EMBL/GenBank/DDBJ databases">
        <authorList>
            <person name="Li X.-J."/>
            <person name="Feng X.-M."/>
        </authorList>
    </citation>
    <scope>NUCLEOTIDE SEQUENCE [LARGE SCALE GENOMIC DNA]</scope>
    <source>
        <strain evidence="11 12">XMNu-373</strain>
    </source>
</reference>
<dbReference type="Gene3D" id="1.10.3720.10">
    <property type="entry name" value="MetI-like"/>
    <property type="match status" value="2"/>
</dbReference>
<dbReference type="GO" id="GO:0005886">
    <property type="term" value="C:plasma membrane"/>
    <property type="evidence" value="ECO:0007669"/>
    <property type="project" value="UniProtKB-SubCell"/>
</dbReference>
<evidence type="ECO:0000256" key="3">
    <source>
        <dbReference type="ARBA" id="ARBA00022475"/>
    </source>
</evidence>
<feature type="transmembrane region" description="Helical" evidence="8">
    <location>
        <begin position="12"/>
        <end position="34"/>
    </location>
</feature>
<keyword evidence="5 8" id="KW-0812">Transmembrane</keyword>
<dbReference type="SUPFAM" id="SSF161098">
    <property type="entry name" value="MetI-like"/>
    <property type="match status" value="2"/>
</dbReference>
<dbReference type="InterPro" id="IPR000515">
    <property type="entry name" value="MetI-like"/>
</dbReference>
<dbReference type="PANTHER" id="PTHR43357">
    <property type="entry name" value="INNER MEMBRANE ABC TRANSPORTER PERMEASE PROTEIN YDCV"/>
    <property type="match status" value="1"/>
</dbReference>
<evidence type="ECO:0000256" key="8">
    <source>
        <dbReference type="RuleBase" id="RU363032"/>
    </source>
</evidence>
<organism evidence="11 12">
    <name type="scientific">Phytoactinopolyspora mesophila</name>
    <dbReference type="NCBI Taxonomy" id="2650750"/>
    <lineage>
        <taxon>Bacteria</taxon>
        <taxon>Bacillati</taxon>
        <taxon>Actinomycetota</taxon>
        <taxon>Actinomycetes</taxon>
        <taxon>Jiangellales</taxon>
        <taxon>Jiangellaceae</taxon>
        <taxon>Phytoactinopolyspora</taxon>
    </lineage>
</organism>
<gene>
    <name evidence="11" type="ORF">F7O44_02825</name>
</gene>
<feature type="domain" description="ABC transmembrane type-1" evidence="10">
    <location>
        <begin position="55"/>
        <end position="253"/>
    </location>
</feature>
<feature type="transmembrane region" description="Helical" evidence="8">
    <location>
        <begin position="194"/>
        <end position="216"/>
    </location>
</feature>
<evidence type="ECO:0000256" key="9">
    <source>
        <dbReference type="SAM" id="MobiDB-lite"/>
    </source>
</evidence>
<feature type="transmembrane region" description="Helical" evidence="8">
    <location>
        <begin position="236"/>
        <end position="254"/>
    </location>
</feature>
<feature type="transmembrane region" description="Helical" evidence="8">
    <location>
        <begin position="440"/>
        <end position="463"/>
    </location>
</feature>
<dbReference type="Proteomes" id="UP000460435">
    <property type="component" value="Unassembled WGS sequence"/>
</dbReference>
<dbReference type="EMBL" id="WLZY01000001">
    <property type="protein sequence ID" value="NDL56000.1"/>
    <property type="molecule type" value="Genomic_DNA"/>
</dbReference>
<comment type="subcellular location">
    <subcellularLocation>
        <location evidence="1">Cell inner membrane</location>
        <topology evidence="1">Multi-pass membrane protein</topology>
    </subcellularLocation>
    <subcellularLocation>
        <location evidence="8">Cell membrane</location>
        <topology evidence="8">Multi-pass membrane protein</topology>
    </subcellularLocation>
</comment>
<feature type="transmembrane region" description="Helical" evidence="8">
    <location>
        <begin position="90"/>
        <end position="115"/>
    </location>
</feature>
<evidence type="ECO:0000256" key="2">
    <source>
        <dbReference type="ARBA" id="ARBA00022448"/>
    </source>
</evidence>
<keyword evidence="12" id="KW-1185">Reference proteome</keyword>
<feature type="transmembrane region" description="Helical" evidence="8">
    <location>
        <begin position="363"/>
        <end position="384"/>
    </location>
</feature>
<feature type="transmembrane region" description="Helical" evidence="8">
    <location>
        <begin position="390"/>
        <end position="411"/>
    </location>
</feature>
<evidence type="ECO:0000256" key="5">
    <source>
        <dbReference type="ARBA" id="ARBA00022692"/>
    </source>
</evidence>
<feature type="transmembrane region" description="Helical" evidence="8">
    <location>
        <begin position="135"/>
        <end position="155"/>
    </location>
</feature>
<name>A0A7K3LYD5_9ACTN</name>
<evidence type="ECO:0000256" key="7">
    <source>
        <dbReference type="ARBA" id="ARBA00023136"/>
    </source>
</evidence>
<feature type="transmembrane region" description="Helical" evidence="8">
    <location>
        <begin position="497"/>
        <end position="517"/>
    </location>
</feature>
<comment type="similarity">
    <text evidence="8">Belongs to the binding-protein-dependent transport system permease family.</text>
</comment>
<protein>
    <submittedName>
        <fullName evidence="11">ABC transporter permease subunit</fullName>
    </submittedName>
</protein>
<dbReference type="RefSeq" id="WP_162448648.1">
    <property type="nucleotide sequence ID" value="NZ_WLZY01000001.1"/>
</dbReference>
<keyword evidence="7 8" id="KW-0472">Membrane</keyword>
<evidence type="ECO:0000256" key="6">
    <source>
        <dbReference type="ARBA" id="ARBA00022989"/>
    </source>
</evidence>
<accession>A0A7K3LYD5</accession>
<keyword evidence="3" id="KW-1003">Cell membrane</keyword>
<feature type="transmembrane region" description="Helical" evidence="8">
    <location>
        <begin position="54"/>
        <end position="78"/>
    </location>
</feature>
<dbReference type="InterPro" id="IPR035906">
    <property type="entry name" value="MetI-like_sf"/>
</dbReference>
<proteinExistence type="inferred from homology"/>
<keyword evidence="2 8" id="KW-0813">Transport</keyword>
<feature type="transmembrane region" description="Helical" evidence="8">
    <location>
        <begin position="285"/>
        <end position="309"/>
    </location>
</feature>
<evidence type="ECO:0000259" key="10">
    <source>
        <dbReference type="PROSITE" id="PS50928"/>
    </source>
</evidence>
<dbReference type="Pfam" id="PF00528">
    <property type="entry name" value="BPD_transp_1"/>
    <property type="match status" value="2"/>
</dbReference>
<dbReference type="AlphaFoldDB" id="A0A7K3LYD5"/>
<feature type="compositionally biased region" description="Pro residues" evidence="9">
    <location>
        <begin position="531"/>
        <end position="543"/>
    </location>
</feature>
<dbReference type="GO" id="GO:0055085">
    <property type="term" value="P:transmembrane transport"/>
    <property type="evidence" value="ECO:0007669"/>
    <property type="project" value="InterPro"/>
</dbReference>
<evidence type="ECO:0000313" key="11">
    <source>
        <dbReference type="EMBL" id="NDL56000.1"/>
    </source>
</evidence>
<feature type="region of interest" description="Disordered" evidence="9">
    <location>
        <begin position="524"/>
        <end position="555"/>
    </location>
</feature>
<sequence length="555" mass="58829">MLTTRRLSGRALTTAAVVVAAVALLPAAYVLIRAGEGGVSGAWNVLSQPRTFEVLLNTVGLTAAVTAAAVLLGAPLAWLTVRTDVPARRLLTVLLALPLALPSYVAAYAYVSFLGPRGLLQGWLEPLGVERLPSIYGFWGAWFVLTVISYPYVFLTVRATLRRIDPSAEEASRTLGQSAFATFRRVLIPALRPALASGGLLVGLYTLSDFGAVSMLRFDAFTRVIYIRYGLIDRSGAAVLALLLVALAVVVLIAEMRSRRATAASLHAGSRRVCPQRLGRLRWPAFAAASAVFVVGAALPVSVVCLWLVRGIRAGEPLRLTGELVTNSLQASTLAAVAVVIAAWPIALLAARHQSRTTRMLESASWIGYALPGVVVALGLVSFGARQAPFVYQTMTMVVIAYLVMFLPLAIGPMKASVQQVNPAWEEASRTLGRGSARTFFGVVMPLSRSGVLTGGALVFLTVMKELPATLMLAPPGFSTLATQVWNATSENFYGRAAAPALALVLLASLPTALLAIRDEIRPDKSRRPVEPAPTGPVAPALPEPERVPVGAGSR</sequence>
<feature type="transmembrane region" description="Helical" evidence="8">
    <location>
        <begin position="329"/>
        <end position="351"/>
    </location>
</feature>
<comment type="caution">
    <text evidence="11">The sequence shown here is derived from an EMBL/GenBank/DDBJ whole genome shotgun (WGS) entry which is preliminary data.</text>
</comment>
<evidence type="ECO:0000256" key="1">
    <source>
        <dbReference type="ARBA" id="ARBA00004429"/>
    </source>
</evidence>
<dbReference type="PROSITE" id="PS50928">
    <property type="entry name" value="ABC_TM1"/>
    <property type="match status" value="2"/>
</dbReference>